<evidence type="ECO:0000313" key="5">
    <source>
        <dbReference type="Proteomes" id="UP000293764"/>
    </source>
</evidence>
<keyword evidence="5" id="KW-1185">Reference proteome</keyword>
<dbReference type="CDD" id="cd05830">
    <property type="entry name" value="Sortase_E"/>
    <property type="match status" value="1"/>
</dbReference>
<dbReference type="Gene3D" id="2.40.260.10">
    <property type="entry name" value="Sortase"/>
    <property type="match status" value="1"/>
</dbReference>
<dbReference type="RefSeq" id="WP_130103687.1">
    <property type="nucleotide sequence ID" value="NZ_SDWW01000045.1"/>
</dbReference>
<dbReference type="GO" id="GO:0016787">
    <property type="term" value="F:hydrolase activity"/>
    <property type="evidence" value="ECO:0007669"/>
    <property type="project" value="UniProtKB-KW"/>
</dbReference>
<keyword evidence="3" id="KW-0812">Transmembrane</keyword>
<dbReference type="OrthoDB" id="5242879at2"/>
<accession>A0A4Q5MWK7</accession>
<dbReference type="InterPro" id="IPR005754">
    <property type="entry name" value="Sortase"/>
</dbReference>
<proteinExistence type="predicted"/>
<feature type="transmembrane region" description="Helical" evidence="3">
    <location>
        <begin position="299"/>
        <end position="317"/>
    </location>
</feature>
<feature type="transmembrane region" description="Helical" evidence="3">
    <location>
        <begin position="271"/>
        <end position="292"/>
    </location>
</feature>
<evidence type="ECO:0000256" key="2">
    <source>
        <dbReference type="SAM" id="MobiDB-lite"/>
    </source>
</evidence>
<feature type="region of interest" description="Disordered" evidence="2">
    <location>
        <begin position="1"/>
        <end position="53"/>
    </location>
</feature>
<organism evidence="4 5">
    <name type="scientific">Pengzhenrongella frigida</name>
    <dbReference type="NCBI Taxonomy" id="1259133"/>
    <lineage>
        <taxon>Bacteria</taxon>
        <taxon>Bacillati</taxon>
        <taxon>Actinomycetota</taxon>
        <taxon>Actinomycetes</taxon>
        <taxon>Micrococcales</taxon>
        <taxon>Pengzhenrongella</taxon>
    </lineage>
</organism>
<comment type="caution">
    <text evidence="4">The sequence shown here is derived from an EMBL/GenBank/DDBJ whole genome shotgun (WGS) entry which is preliminary data.</text>
</comment>
<dbReference type="Proteomes" id="UP000293764">
    <property type="component" value="Unassembled WGS sequence"/>
</dbReference>
<evidence type="ECO:0000313" key="4">
    <source>
        <dbReference type="EMBL" id="RYV49988.1"/>
    </source>
</evidence>
<dbReference type="AlphaFoldDB" id="A0A4Q5MWK7"/>
<dbReference type="SUPFAM" id="SSF63817">
    <property type="entry name" value="Sortase"/>
    <property type="match status" value="1"/>
</dbReference>
<keyword evidence="3" id="KW-0472">Membrane</keyword>
<dbReference type="InterPro" id="IPR042003">
    <property type="entry name" value="Sortase_E"/>
</dbReference>
<keyword evidence="1" id="KW-0378">Hydrolase</keyword>
<dbReference type="EMBL" id="SDWW01000045">
    <property type="protein sequence ID" value="RYV49988.1"/>
    <property type="molecule type" value="Genomic_DNA"/>
</dbReference>
<evidence type="ECO:0000256" key="1">
    <source>
        <dbReference type="ARBA" id="ARBA00022801"/>
    </source>
</evidence>
<dbReference type="Pfam" id="PF04203">
    <property type="entry name" value="Sortase"/>
    <property type="match status" value="1"/>
</dbReference>
<dbReference type="InterPro" id="IPR023365">
    <property type="entry name" value="Sortase_dom-sf"/>
</dbReference>
<gene>
    <name evidence="4" type="ORF">EUA98_15970</name>
</gene>
<evidence type="ECO:0000256" key="3">
    <source>
        <dbReference type="SAM" id="Phobius"/>
    </source>
</evidence>
<keyword evidence="3" id="KW-1133">Transmembrane helix</keyword>
<reference evidence="4 5" key="1">
    <citation type="submission" date="2019-01" db="EMBL/GenBank/DDBJ databases">
        <title>Novel species of Cellulomonas.</title>
        <authorList>
            <person name="Liu Q."/>
            <person name="Xin Y.-H."/>
        </authorList>
    </citation>
    <scope>NUCLEOTIDE SEQUENCE [LARGE SCALE GENOMIC DNA]</scope>
    <source>
        <strain evidence="4 5">HLT2-17</strain>
    </source>
</reference>
<sequence length="328" mass="33679">MTVEVLEEATGAGPVRQPAPVGAPIDPSSPSGRRANGGVRPRRPALPRPPVPAGASSGIWALVTVAALCGWFLIQVLGLGGLEQARAQHVLYAELREQLAAQTAPTGGAIEPGAPVAILSIPTLGREQVVVEGTAAGDLLSGPGHRRDTVLPGQVGVSLVYGRALTYGGPFRSITALRPGDGIEVTTGQGEFVYRVDGVRRGGDPMPTALKAGGSRLTLVTAEGQGPMAAVAPTSAVYVDATLQGEAVIGPAGRPAAVPEAEKSLKGDFSVLPMLALALQALLLSAVGVVLVRRHLPMRVLWVLAAPVLIALAWWTTDVVVQLVPNLI</sequence>
<protein>
    <submittedName>
        <fullName evidence="4">Class E sortase</fullName>
    </submittedName>
</protein>
<name>A0A4Q5MWK7_9MICO</name>